<feature type="signal peptide" evidence="1">
    <location>
        <begin position="1"/>
        <end position="23"/>
    </location>
</feature>
<dbReference type="Proteomes" id="UP000636010">
    <property type="component" value="Unassembled WGS sequence"/>
</dbReference>
<evidence type="ECO:0000256" key="1">
    <source>
        <dbReference type="SAM" id="SignalP"/>
    </source>
</evidence>
<reference evidence="3" key="1">
    <citation type="journal article" date="2019" name="Int. J. Syst. Evol. Microbiol.">
        <title>The Global Catalogue of Microorganisms (GCM) 10K type strain sequencing project: providing services to taxonomists for standard genome sequencing and annotation.</title>
        <authorList>
            <consortium name="The Broad Institute Genomics Platform"/>
            <consortium name="The Broad Institute Genome Sequencing Center for Infectious Disease"/>
            <person name="Wu L."/>
            <person name="Ma J."/>
        </authorList>
    </citation>
    <scope>NUCLEOTIDE SEQUENCE [LARGE SCALE GENOMIC DNA]</scope>
    <source>
        <strain evidence="3">CGMCC 1.10832</strain>
    </source>
</reference>
<evidence type="ECO:0000313" key="3">
    <source>
        <dbReference type="Proteomes" id="UP000636010"/>
    </source>
</evidence>
<name>A0ABQ1MY01_9BACT</name>
<protein>
    <recommendedName>
        <fullName evidence="4">Membrane or secreted protein</fullName>
    </recommendedName>
</protein>
<sequence length="54" mass="5743">MKKIKIFLIGSVLALGSYSVALACGVTECGGGETKCCTKEGSTYYMTRSIEITE</sequence>
<evidence type="ECO:0008006" key="4">
    <source>
        <dbReference type="Google" id="ProtNLM"/>
    </source>
</evidence>
<dbReference type="RefSeq" id="WP_188466484.1">
    <property type="nucleotide sequence ID" value="NZ_BAABHU010000013.1"/>
</dbReference>
<gene>
    <name evidence="2" type="ORF">GCM10011506_37480</name>
</gene>
<evidence type="ECO:0000313" key="2">
    <source>
        <dbReference type="EMBL" id="GGC48351.1"/>
    </source>
</evidence>
<dbReference type="PROSITE" id="PS51257">
    <property type="entry name" value="PROKAR_LIPOPROTEIN"/>
    <property type="match status" value="1"/>
</dbReference>
<proteinExistence type="predicted"/>
<comment type="caution">
    <text evidence="2">The sequence shown here is derived from an EMBL/GenBank/DDBJ whole genome shotgun (WGS) entry which is preliminary data.</text>
</comment>
<accession>A0ABQ1MY01</accession>
<keyword evidence="1" id="KW-0732">Signal</keyword>
<keyword evidence="3" id="KW-1185">Reference proteome</keyword>
<dbReference type="EMBL" id="BMEC01000013">
    <property type="protein sequence ID" value="GGC48351.1"/>
    <property type="molecule type" value="Genomic_DNA"/>
</dbReference>
<organism evidence="2 3">
    <name type="scientific">Marivirga lumbricoides</name>
    <dbReference type="NCBI Taxonomy" id="1046115"/>
    <lineage>
        <taxon>Bacteria</taxon>
        <taxon>Pseudomonadati</taxon>
        <taxon>Bacteroidota</taxon>
        <taxon>Cytophagia</taxon>
        <taxon>Cytophagales</taxon>
        <taxon>Marivirgaceae</taxon>
        <taxon>Marivirga</taxon>
    </lineage>
</organism>
<feature type="chain" id="PRO_5047478231" description="Membrane or secreted protein" evidence="1">
    <location>
        <begin position="24"/>
        <end position="54"/>
    </location>
</feature>